<comment type="caution">
    <text evidence="2">The sequence shown here is derived from an EMBL/GenBank/DDBJ whole genome shotgun (WGS) entry which is preliminary data.</text>
</comment>
<sequence>MPYWWGKKSLPRDDKKKKSKENSPRSQHPLISPRERKGIIRLFWNRSRSILTSSKRSSSRPVSRSTSPSSSSQFARCQSFNHTINSPIEPQSLPAPSLMDAIPRIHIRSSSVPSTICEKRGNSPLTLPIQQHSNRLSKSSFVDNGKASATSSSDGDDNHTCSQSHRSPGNGLKNGSKIAAVKTISLLHNDQTSHYMPQKTSRESVMSTNYSLNNPLPLDSPSPRYRVINTHQTDILNSRNCLVGSALENSMPSPCTTPTPRRMLYYEEILTPTVSTGNPYTDFNVHGCCHCSINPSLHSQQNRRSLECCPISSSQMTSLDPGYKIRSGNVTPKHPLSNCTTLRSPASQTYDKMKQDLPLSFTPESSIKDLNTSMFSSTINSPSIHFNSENTKGSHWKKGKMIGRGEKSLARDDKKKKSKENSPRSQHPLISPRERKGIIRLFWNRSRSILTSSKRSSSRLVSWSTSPSSFSQFVRCQSFNHTINSSLESQKLPAPTLIDAVPRIHIRSPSIASTTCEKRGNSPLTLPIRQHSNRLRKSCFADNGKASATSSSDGDGNHTYSQSHSSLGNGLKNGSKIVAVKTSSLLRNDQTSHYMPQKTSRESIMSANYSLNNPLPLDSPSPRYRVINTHQTDILNSRNCLVGSAPENPTPSLCTTPRRMLYCEEISTPTISARNPYTNFNFHGCCHCSINPSLHSQQNRRSPEYCPISSS</sequence>
<feature type="compositionally biased region" description="Polar residues" evidence="1">
    <location>
        <begin position="123"/>
        <end position="153"/>
    </location>
</feature>
<dbReference type="EMBL" id="LFYR01000915">
    <property type="protein sequence ID" value="KMZ67285.1"/>
    <property type="molecule type" value="Genomic_DNA"/>
</dbReference>
<accession>A0A0K9PGE2</accession>
<evidence type="ECO:0000313" key="3">
    <source>
        <dbReference type="Proteomes" id="UP000036987"/>
    </source>
</evidence>
<feature type="compositionally biased region" description="Polar residues" evidence="1">
    <location>
        <begin position="546"/>
        <end position="568"/>
    </location>
</feature>
<feature type="compositionally biased region" description="Low complexity" evidence="1">
    <location>
        <begin position="53"/>
        <end position="72"/>
    </location>
</feature>
<gene>
    <name evidence="2" type="ORF">ZOSMA_26G00340</name>
</gene>
<name>A0A0K9PGE2_ZOSMR</name>
<dbReference type="GO" id="GO:0004709">
    <property type="term" value="F:MAP kinase kinase kinase activity"/>
    <property type="evidence" value="ECO:0000318"/>
    <property type="project" value="GO_Central"/>
</dbReference>
<feature type="compositionally biased region" description="Basic and acidic residues" evidence="1">
    <location>
        <begin position="10"/>
        <end position="23"/>
    </location>
</feature>
<feature type="region of interest" description="Disordered" evidence="1">
    <location>
        <begin position="53"/>
        <end position="75"/>
    </location>
</feature>
<proteinExistence type="predicted"/>
<dbReference type="GO" id="GO:0005737">
    <property type="term" value="C:cytoplasm"/>
    <property type="evidence" value="ECO:0000318"/>
    <property type="project" value="GO_Central"/>
</dbReference>
<feature type="compositionally biased region" description="Basic and acidic residues" evidence="1">
    <location>
        <begin position="403"/>
        <end position="422"/>
    </location>
</feature>
<organism evidence="2 3">
    <name type="scientific">Zostera marina</name>
    <name type="common">Eelgrass</name>
    <dbReference type="NCBI Taxonomy" id="29655"/>
    <lineage>
        <taxon>Eukaryota</taxon>
        <taxon>Viridiplantae</taxon>
        <taxon>Streptophyta</taxon>
        <taxon>Embryophyta</taxon>
        <taxon>Tracheophyta</taxon>
        <taxon>Spermatophyta</taxon>
        <taxon>Magnoliopsida</taxon>
        <taxon>Liliopsida</taxon>
        <taxon>Zosteraceae</taxon>
        <taxon>Zostera</taxon>
    </lineage>
</organism>
<protein>
    <submittedName>
        <fullName evidence="2">Uncharacterized protein</fullName>
    </submittedName>
</protein>
<feature type="region of interest" description="Disordered" evidence="1">
    <location>
        <begin position="544"/>
        <end position="572"/>
    </location>
</feature>
<evidence type="ECO:0000256" key="1">
    <source>
        <dbReference type="SAM" id="MobiDB-lite"/>
    </source>
</evidence>
<dbReference type="Proteomes" id="UP000036987">
    <property type="component" value="Unassembled WGS sequence"/>
</dbReference>
<dbReference type="STRING" id="29655.A0A0K9PGE2"/>
<feature type="region of interest" description="Disordered" evidence="1">
    <location>
        <begin position="386"/>
        <end position="431"/>
    </location>
</feature>
<dbReference type="AlphaFoldDB" id="A0A0K9PGE2"/>
<reference evidence="3" key="1">
    <citation type="journal article" date="2016" name="Nature">
        <title>The genome of the seagrass Zostera marina reveals angiosperm adaptation to the sea.</title>
        <authorList>
            <person name="Olsen J.L."/>
            <person name="Rouze P."/>
            <person name="Verhelst B."/>
            <person name="Lin Y.-C."/>
            <person name="Bayer T."/>
            <person name="Collen J."/>
            <person name="Dattolo E."/>
            <person name="De Paoli E."/>
            <person name="Dittami S."/>
            <person name="Maumus F."/>
            <person name="Michel G."/>
            <person name="Kersting A."/>
            <person name="Lauritano C."/>
            <person name="Lohaus R."/>
            <person name="Toepel M."/>
            <person name="Tonon T."/>
            <person name="Vanneste K."/>
            <person name="Amirebrahimi M."/>
            <person name="Brakel J."/>
            <person name="Bostroem C."/>
            <person name="Chovatia M."/>
            <person name="Grimwood J."/>
            <person name="Jenkins J.W."/>
            <person name="Jueterbock A."/>
            <person name="Mraz A."/>
            <person name="Stam W.T."/>
            <person name="Tice H."/>
            <person name="Bornberg-Bauer E."/>
            <person name="Green P.J."/>
            <person name="Pearson G.A."/>
            <person name="Procaccini G."/>
            <person name="Duarte C.M."/>
            <person name="Schmutz J."/>
            <person name="Reusch T.B.H."/>
            <person name="Van de Peer Y."/>
        </authorList>
    </citation>
    <scope>NUCLEOTIDE SEQUENCE [LARGE SCALE GENOMIC DNA]</scope>
    <source>
        <strain evidence="3">cv. Finnish</strain>
    </source>
</reference>
<feature type="region of interest" description="Disordered" evidence="1">
    <location>
        <begin position="113"/>
        <end position="175"/>
    </location>
</feature>
<keyword evidence="3" id="KW-1185">Reference proteome</keyword>
<evidence type="ECO:0000313" key="2">
    <source>
        <dbReference type="EMBL" id="KMZ67285.1"/>
    </source>
</evidence>
<feature type="region of interest" description="Disordered" evidence="1">
    <location>
        <begin position="1"/>
        <end position="33"/>
    </location>
</feature>
<dbReference type="GO" id="GO:0000165">
    <property type="term" value="P:MAPK cascade"/>
    <property type="evidence" value="ECO:0000318"/>
    <property type="project" value="GO_Central"/>
</dbReference>